<feature type="domain" description="UvrD-like helicase C-terminal" evidence="15">
    <location>
        <begin position="308"/>
        <end position="582"/>
    </location>
</feature>
<comment type="catalytic activity">
    <reaction evidence="8">
        <text>Couples ATP hydrolysis with the unwinding of duplex DNA by translocating in the 3'-5' direction.</text>
        <dbReference type="EC" id="5.6.2.4"/>
    </reaction>
</comment>
<dbReference type="Gene3D" id="1.10.486.10">
    <property type="entry name" value="PCRA, domain 4"/>
    <property type="match status" value="1"/>
</dbReference>
<dbReference type="InterPro" id="IPR014016">
    <property type="entry name" value="UvrD-like_ATP-bd"/>
</dbReference>
<evidence type="ECO:0000313" key="17">
    <source>
        <dbReference type="Proteomes" id="UP000609651"/>
    </source>
</evidence>
<keyword evidence="3 12" id="KW-0378">Hydrolase</keyword>
<evidence type="ECO:0000256" key="9">
    <source>
        <dbReference type="ARBA" id="ARBA00034808"/>
    </source>
</evidence>
<keyword evidence="7" id="KW-0413">Isomerase</keyword>
<keyword evidence="4 12" id="KW-0347">Helicase</keyword>
<dbReference type="CDD" id="cd18807">
    <property type="entry name" value="SF1_C_UvrD"/>
    <property type="match status" value="1"/>
</dbReference>
<evidence type="ECO:0000256" key="4">
    <source>
        <dbReference type="ARBA" id="ARBA00022806"/>
    </source>
</evidence>
<dbReference type="GO" id="GO:0003678">
    <property type="term" value="F:DNA helicase activity"/>
    <property type="evidence" value="ECO:0007669"/>
    <property type="project" value="UniProtKB-EC"/>
</dbReference>
<evidence type="ECO:0000256" key="7">
    <source>
        <dbReference type="ARBA" id="ARBA00023235"/>
    </source>
</evidence>
<comment type="catalytic activity">
    <reaction evidence="11">
        <text>ATP + H2O = ADP + phosphate + H(+)</text>
        <dbReference type="Rhea" id="RHEA:13065"/>
        <dbReference type="ChEBI" id="CHEBI:15377"/>
        <dbReference type="ChEBI" id="CHEBI:15378"/>
        <dbReference type="ChEBI" id="CHEBI:30616"/>
        <dbReference type="ChEBI" id="CHEBI:43474"/>
        <dbReference type="ChEBI" id="CHEBI:456216"/>
        <dbReference type="EC" id="5.6.2.4"/>
    </reaction>
</comment>
<dbReference type="PANTHER" id="PTHR11070:SF2">
    <property type="entry name" value="ATP-DEPENDENT DNA HELICASE SRS2"/>
    <property type="match status" value="1"/>
</dbReference>
<protein>
    <recommendedName>
        <fullName evidence="9">DNA 3'-5' helicase</fullName>
        <ecNumber evidence="9">5.6.2.4</ecNumber>
    </recommendedName>
    <alternativeName>
        <fullName evidence="10">DNA 3'-5' helicase II</fullName>
    </alternativeName>
</protein>
<gene>
    <name evidence="16" type="primary">rep</name>
    <name evidence="16" type="ORF">LzC2_04260</name>
</gene>
<dbReference type="Gene3D" id="3.40.50.300">
    <property type="entry name" value="P-loop containing nucleotide triphosphate hydrolases"/>
    <property type="match status" value="2"/>
</dbReference>
<dbReference type="Pfam" id="PF13361">
    <property type="entry name" value="UvrD_C"/>
    <property type="match status" value="1"/>
</dbReference>
<evidence type="ECO:0000256" key="2">
    <source>
        <dbReference type="ARBA" id="ARBA00022741"/>
    </source>
</evidence>
<organism evidence="16 17">
    <name type="scientific">Alienimonas chondri</name>
    <dbReference type="NCBI Taxonomy" id="2681879"/>
    <lineage>
        <taxon>Bacteria</taxon>
        <taxon>Pseudomonadati</taxon>
        <taxon>Planctomycetota</taxon>
        <taxon>Planctomycetia</taxon>
        <taxon>Planctomycetales</taxon>
        <taxon>Planctomycetaceae</taxon>
        <taxon>Alienimonas</taxon>
    </lineage>
</organism>
<evidence type="ECO:0000256" key="5">
    <source>
        <dbReference type="ARBA" id="ARBA00022840"/>
    </source>
</evidence>
<evidence type="ECO:0000256" key="3">
    <source>
        <dbReference type="ARBA" id="ARBA00022801"/>
    </source>
</evidence>
<dbReference type="Gene3D" id="1.10.10.160">
    <property type="match status" value="1"/>
</dbReference>
<evidence type="ECO:0000256" key="6">
    <source>
        <dbReference type="ARBA" id="ARBA00023125"/>
    </source>
</evidence>
<evidence type="ECO:0000256" key="13">
    <source>
        <dbReference type="SAM" id="MobiDB-lite"/>
    </source>
</evidence>
<accession>A0ABX1V864</accession>
<dbReference type="Pfam" id="PF00580">
    <property type="entry name" value="UvrD-helicase"/>
    <property type="match status" value="1"/>
</dbReference>
<sequence>MEGASPEELSADHSRAAAGIDGAAEADDLTPAQRAAVEHFRGPLLVLAGPGSGKTRVITRRIARLVERGVDPRQILAITFTNKAAGEMADRVAALLPGTRVWVSTFHRFCSRLLRRYGQAVGLKENFSIYDTADQAALMRRVLSEKDVDAAAYPPGQLLNRIGRAKNEMLTAERFKLKFEHEVGDHIEAVLAKVYPAYQKALLDSNAVDFDDLLLHAVTLLEDSPELREHLDDRHRFILVDEYQDTNLAQYQLVKALSQDHPNLCATGDPDQSIYGWRGAKIENILRFERDYPGAKAIRLEENFRSTGAILFAADELIANNVHRKAKKLIGVGEEGESPRRLYCRDGKHEADAIAEEVHDAVHAGKYKPADVAVFYRVNALSRELELAFSRRGVPYQVAAGTAFYDRMEVKDTLAYLRLLANPDDRVAFARSVNKPKRGIGATTQRRVLNFADAHGLDMLEAARRAGEASGVSKRAATLVGKFAAILDALSAKAAGPVAPLVRAVLDESGLAKAWAEGDEEEMQRLANADELVTAAAQYDHEQQGAGSLDGFLETTALLADSDAVEPDSGRVTLMTLHAAKGLEYPIVYVIGVEQNLLPHERSLKAFDGREIEEERRLLFVGVTRAMKKLTVTHTRRREVRGRPQHCIPSDFLTEMTLDLDDRSGGDAWGSRGYDYEDFSQEVDDGPDWEHPQDDSLQGDDPDVESTAPPNVGSLTQNKLRLTTGAGLLNGETTGATVPVREDGPMGFKVGQTVRHPRFGLGRVVSSDGSARNQRVSVLFEDAEVPKTFVASKAPLQPVG</sequence>
<reference evidence="16 17" key="1">
    <citation type="journal article" date="2020" name="Syst. Appl. Microbiol.">
        <title>Alienimonas chondri sp. nov., a novel planctomycete isolated from the biofilm of the red alga Chondrus crispus.</title>
        <authorList>
            <person name="Vitorino I."/>
            <person name="Albuquerque L."/>
            <person name="Wiegand S."/>
            <person name="Kallscheuer N."/>
            <person name="da Costa M.S."/>
            <person name="Lobo-da-Cunha A."/>
            <person name="Jogler C."/>
            <person name="Lage O.M."/>
        </authorList>
    </citation>
    <scope>NUCLEOTIDE SEQUENCE [LARGE SCALE GENOMIC DNA]</scope>
    <source>
        <strain evidence="16 17">LzC2</strain>
    </source>
</reference>
<dbReference type="SUPFAM" id="SSF52540">
    <property type="entry name" value="P-loop containing nucleoside triphosphate hydrolases"/>
    <property type="match status" value="1"/>
</dbReference>
<dbReference type="EMBL" id="WTPX01000007">
    <property type="protein sequence ID" value="NNJ24369.1"/>
    <property type="molecule type" value="Genomic_DNA"/>
</dbReference>
<feature type="region of interest" description="Disordered" evidence="13">
    <location>
        <begin position="680"/>
        <end position="717"/>
    </location>
</feature>
<keyword evidence="6" id="KW-0238">DNA-binding</keyword>
<feature type="domain" description="UvrD-like helicase ATP-binding" evidence="14">
    <location>
        <begin position="27"/>
        <end position="307"/>
    </location>
</feature>
<dbReference type="InterPro" id="IPR013986">
    <property type="entry name" value="DExx_box_DNA_helicase_dom_sf"/>
</dbReference>
<dbReference type="CDD" id="cd17932">
    <property type="entry name" value="DEXQc_UvrD"/>
    <property type="match status" value="1"/>
</dbReference>
<keyword evidence="17" id="KW-1185">Reference proteome</keyword>
<dbReference type="GO" id="GO:0016787">
    <property type="term" value="F:hydrolase activity"/>
    <property type="evidence" value="ECO:0007669"/>
    <property type="project" value="UniProtKB-KW"/>
</dbReference>
<evidence type="ECO:0000259" key="15">
    <source>
        <dbReference type="PROSITE" id="PS51217"/>
    </source>
</evidence>
<evidence type="ECO:0000313" key="16">
    <source>
        <dbReference type="EMBL" id="NNJ24369.1"/>
    </source>
</evidence>
<comment type="similarity">
    <text evidence="1">Belongs to the helicase family. UvrD subfamily.</text>
</comment>
<evidence type="ECO:0000256" key="10">
    <source>
        <dbReference type="ARBA" id="ARBA00034923"/>
    </source>
</evidence>
<dbReference type="PROSITE" id="PS51198">
    <property type="entry name" value="UVRD_HELICASE_ATP_BIND"/>
    <property type="match status" value="1"/>
</dbReference>
<dbReference type="InterPro" id="IPR000212">
    <property type="entry name" value="DNA_helicase_UvrD/REP"/>
</dbReference>
<feature type="binding site" evidence="12">
    <location>
        <begin position="48"/>
        <end position="55"/>
    </location>
    <ligand>
        <name>ATP</name>
        <dbReference type="ChEBI" id="CHEBI:30616"/>
    </ligand>
</feature>
<dbReference type="EC" id="5.6.2.4" evidence="9"/>
<name>A0ABX1V864_9PLAN</name>
<evidence type="ECO:0000259" key="14">
    <source>
        <dbReference type="PROSITE" id="PS51198"/>
    </source>
</evidence>
<dbReference type="InterPro" id="IPR014017">
    <property type="entry name" value="DNA_helicase_UvrD-like_C"/>
</dbReference>
<keyword evidence="5 12" id="KW-0067">ATP-binding</keyword>
<dbReference type="PROSITE" id="PS51217">
    <property type="entry name" value="UVRD_HELICASE_CTER"/>
    <property type="match status" value="1"/>
</dbReference>
<comment type="caution">
    <text evidence="16">The sequence shown here is derived from an EMBL/GenBank/DDBJ whole genome shotgun (WGS) entry which is preliminary data.</text>
</comment>
<dbReference type="Proteomes" id="UP000609651">
    <property type="component" value="Unassembled WGS sequence"/>
</dbReference>
<evidence type="ECO:0000256" key="11">
    <source>
        <dbReference type="ARBA" id="ARBA00048988"/>
    </source>
</evidence>
<evidence type="ECO:0000256" key="1">
    <source>
        <dbReference type="ARBA" id="ARBA00009922"/>
    </source>
</evidence>
<evidence type="ECO:0000256" key="8">
    <source>
        <dbReference type="ARBA" id="ARBA00034617"/>
    </source>
</evidence>
<evidence type="ECO:0000256" key="12">
    <source>
        <dbReference type="PROSITE-ProRule" id="PRU00560"/>
    </source>
</evidence>
<dbReference type="InterPro" id="IPR027417">
    <property type="entry name" value="P-loop_NTPase"/>
</dbReference>
<proteinExistence type="inferred from homology"/>
<keyword evidence="2 12" id="KW-0547">Nucleotide-binding</keyword>
<dbReference type="PANTHER" id="PTHR11070">
    <property type="entry name" value="UVRD / RECB / PCRA DNA HELICASE FAMILY MEMBER"/>
    <property type="match status" value="1"/>
</dbReference>